<dbReference type="InterPro" id="IPR036937">
    <property type="entry name" value="Adhesion_dom_fimbrial_sf"/>
</dbReference>
<evidence type="ECO:0000313" key="6">
    <source>
        <dbReference type="EMBL" id="ALI02905.1"/>
    </source>
</evidence>
<dbReference type="InterPro" id="IPR050263">
    <property type="entry name" value="Bact_Fimbrial_Adh_Pro"/>
</dbReference>
<gene>
    <name evidence="6" type="ORF">AO353_18140</name>
</gene>
<evidence type="ECO:0000256" key="2">
    <source>
        <dbReference type="ARBA" id="ARBA00006671"/>
    </source>
</evidence>
<dbReference type="GO" id="GO:0009289">
    <property type="term" value="C:pilus"/>
    <property type="evidence" value="ECO:0007669"/>
    <property type="project" value="UniProtKB-SubCell"/>
</dbReference>
<keyword evidence="3" id="KW-0732">Signal</keyword>
<dbReference type="PANTHER" id="PTHR33420">
    <property type="entry name" value="FIMBRIAL SUBUNIT ELFA-RELATED"/>
    <property type="match status" value="1"/>
</dbReference>
<evidence type="ECO:0000256" key="3">
    <source>
        <dbReference type="ARBA" id="ARBA00022729"/>
    </source>
</evidence>
<evidence type="ECO:0000256" key="4">
    <source>
        <dbReference type="ARBA" id="ARBA00023263"/>
    </source>
</evidence>
<dbReference type="InterPro" id="IPR008966">
    <property type="entry name" value="Adhesion_dom_sf"/>
</dbReference>
<dbReference type="SUPFAM" id="SSF49401">
    <property type="entry name" value="Bacterial adhesins"/>
    <property type="match status" value="1"/>
</dbReference>
<protein>
    <recommendedName>
        <fullName evidence="5">Fimbrial-type adhesion domain-containing protein</fullName>
    </recommendedName>
</protein>
<dbReference type="EMBL" id="CP012830">
    <property type="protein sequence ID" value="ALI02905.1"/>
    <property type="molecule type" value="Genomic_DNA"/>
</dbReference>
<evidence type="ECO:0000259" key="5">
    <source>
        <dbReference type="Pfam" id="PF00419"/>
    </source>
</evidence>
<reference evidence="6 7" key="2">
    <citation type="journal article" date="2018" name="Nature">
        <title>Mutant phenotypes for thousands of bacterial genes of unknown function.</title>
        <authorList>
            <person name="Price M.N."/>
            <person name="Wetmore K.M."/>
            <person name="Waters R.J."/>
            <person name="Callaghan M."/>
            <person name="Ray J."/>
            <person name="Liu H."/>
            <person name="Kuehl J.V."/>
            <person name="Melnyk R.A."/>
            <person name="Lamson J.S."/>
            <person name="Suh Y."/>
            <person name="Carlson H.K."/>
            <person name="Esquivel Z."/>
            <person name="Sadeeshkumar H."/>
            <person name="Chakraborty R."/>
            <person name="Zane G.M."/>
            <person name="Rubin B.E."/>
            <person name="Wall J.D."/>
            <person name="Visel A."/>
            <person name="Bristow J."/>
            <person name="Blow M.J."/>
            <person name="Arkin A.P."/>
            <person name="Deutschbauer A.M."/>
        </authorList>
    </citation>
    <scope>NUCLEOTIDE SEQUENCE [LARGE SCALE GENOMIC DNA]</scope>
    <source>
        <strain evidence="6 7">FW300-N2E3</strain>
    </source>
</reference>
<dbReference type="Gene3D" id="2.60.40.3310">
    <property type="match status" value="1"/>
</dbReference>
<dbReference type="Pfam" id="PF00419">
    <property type="entry name" value="Fimbrial"/>
    <property type="match status" value="1"/>
</dbReference>
<name>A0A0N9WK24_PSEFL</name>
<proteinExistence type="inferred from homology"/>
<evidence type="ECO:0000313" key="7">
    <source>
        <dbReference type="Proteomes" id="UP000066487"/>
    </source>
</evidence>
<reference evidence="7" key="1">
    <citation type="submission" date="2015-09" db="EMBL/GenBank/DDBJ databases">
        <title>Whole genome sequence of Pseudomonas fluorescens FW300-N2E3.</title>
        <authorList>
            <person name="Ray J."/>
            <person name="Melnyk R."/>
            <person name="Deutschbauer A."/>
        </authorList>
    </citation>
    <scope>NUCLEOTIDE SEQUENCE [LARGE SCALE GENOMIC DNA]</scope>
    <source>
        <strain evidence="7">FW300-N2E3</strain>
    </source>
</reference>
<keyword evidence="4" id="KW-0281">Fimbrium</keyword>
<evidence type="ECO:0000256" key="1">
    <source>
        <dbReference type="ARBA" id="ARBA00004561"/>
    </source>
</evidence>
<dbReference type="InterPro" id="IPR000259">
    <property type="entry name" value="Adhesion_dom_fimbrial"/>
</dbReference>
<feature type="domain" description="Fimbrial-type adhesion" evidence="5">
    <location>
        <begin position="159"/>
        <end position="298"/>
    </location>
</feature>
<dbReference type="AlphaFoldDB" id="A0A0N9WK24"/>
<dbReference type="Proteomes" id="UP000066487">
    <property type="component" value="Chromosome"/>
</dbReference>
<organism evidence="6 7">
    <name type="scientific">Pseudomonas fluorescens</name>
    <dbReference type="NCBI Taxonomy" id="294"/>
    <lineage>
        <taxon>Bacteria</taxon>
        <taxon>Pseudomonadati</taxon>
        <taxon>Pseudomonadota</taxon>
        <taxon>Gammaproteobacteria</taxon>
        <taxon>Pseudomonadales</taxon>
        <taxon>Pseudomonadaceae</taxon>
        <taxon>Pseudomonas</taxon>
    </lineage>
</organism>
<dbReference type="PANTHER" id="PTHR33420:SF3">
    <property type="entry name" value="FIMBRIAL SUBUNIT ELFA"/>
    <property type="match status" value="1"/>
</dbReference>
<dbReference type="Gene3D" id="2.60.40.1090">
    <property type="entry name" value="Fimbrial-type adhesion domain"/>
    <property type="match status" value="1"/>
</dbReference>
<accession>A0A0N9WK24</accession>
<comment type="subcellular location">
    <subcellularLocation>
        <location evidence="1">Fimbrium</location>
    </subcellularLocation>
</comment>
<dbReference type="GO" id="GO:0043709">
    <property type="term" value="P:cell adhesion involved in single-species biofilm formation"/>
    <property type="evidence" value="ECO:0007669"/>
    <property type="project" value="TreeGrafter"/>
</dbReference>
<comment type="similarity">
    <text evidence="2">Belongs to the fimbrial protein family.</text>
</comment>
<sequence>MASCSFKNNDKPRVINFTAPSTINVPVDGTALTVVDVQTAGPASYIVLTCSPREDSGFLLNPSLGAQPATGTVFPLRESGLDMRLRIEGLSPFHSLTEKNSTFTVGTNETFKDGPYRLFLIKNGPIKPGVTIPAGLLGTWVTTGGFEVARFNLLNPIQVVAASCSVSDVNVQMGDSYQLYELEHPGDSTPPIPFKIRLNDCDEGINKIQLSFEAVNGIEEESSGIVSLDKQSTSRGIGLKLTDTLGGAVTMNKTYKLGSYVTGNKTAEANFNAAYVRVPGDIQAGTANTSIRFTMTYQ</sequence>